<keyword evidence="2" id="KW-1185">Reference proteome</keyword>
<comment type="caution">
    <text evidence="1">The sequence shown here is derived from an EMBL/GenBank/DDBJ whole genome shotgun (WGS) entry which is preliminary data.</text>
</comment>
<sequence>MATNSASLKPYVINFRPSNLYPESLTWDPSAQHFVIGSFRHHTLLSDSDAAVVDALVSDPLLPPSSSLLRLALDHPRHRLFAAVHSPPSPYYSPSALVAYDLPSCHCLFLNPLHKPNASDSVVGANDVAIDFSCNAYVTNSTGNLIWKVNLEGEATILSRSQLFTANSVERGTSYSSYGLNGIAYISKGYLIVVQSNT</sequence>
<organism evidence="1 2">
    <name type="scientific">Escallonia rubra</name>
    <dbReference type="NCBI Taxonomy" id="112253"/>
    <lineage>
        <taxon>Eukaryota</taxon>
        <taxon>Viridiplantae</taxon>
        <taxon>Streptophyta</taxon>
        <taxon>Embryophyta</taxon>
        <taxon>Tracheophyta</taxon>
        <taxon>Spermatophyta</taxon>
        <taxon>Magnoliopsida</taxon>
        <taxon>eudicotyledons</taxon>
        <taxon>Gunneridae</taxon>
        <taxon>Pentapetalae</taxon>
        <taxon>asterids</taxon>
        <taxon>campanulids</taxon>
        <taxon>Escalloniales</taxon>
        <taxon>Escalloniaceae</taxon>
        <taxon>Escallonia</taxon>
    </lineage>
</organism>
<proteinExistence type="predicted"/>
<dbReference type="Proteomes" id="UP001187471">
    <property type="component" value="Unassembled WGS sequence"/>
</dbReference>
<evidence type="ECO:0000313" key="1">
    <source>
        <dbReference type="EMBL" id="KAK2981805.1"/>
    </source>
</evidence>
<dbReference type="PANTHER" id="PTHR31460:SF3">
    <property type="entry name" value="MESOCENTIN"/>
    <property type="match status" value="1"/>
</dbReference>
<dbReference type="EMBL" id="JAVXUO010001488">
    <property type="protein sequence ID" value="KAK2981805.1"/>
    <property type="molecule type" value="Genomic_DNA"/>
</dbReference>
<dbReference type="AlphaFoldDB" id="A0AA88S1M8"/>
<dbReference type="InterPro" id="IPR053224">
    <property type="entry name" value="Sensory_adhesion_molecule"/>
</dbReference>
<name>A0AA88S1M8_9ASTE</name>
<gene>
    <name evidence="1" type="ORF">RJ640_010322</name>
</gene>
<reference evidence="1" key="1">
    <citation type="submission" date="2022-12" db="EMBL/GenBank/DDBJ databases">
        <title>Draft genome assemblies for two species of Escallonia (Escalloniales).</title>
        <authorList>
            <person name="Chanderbali A."/>
            <person name="Dervinis C."/>
            <person name="Anghel I."/>
            <person name="Soltis D."/>
            <person name="Soltis P."/>
            <person name="Zapata F."/>
        </authorList>
    </citation>
    <scope>NUCLEOTIDE SEQUENCE</scope>
    <source>
        <strain evidence="1">UCBG92.1500</strain>
        <tissue evidence="1">Leaf</tissue>
    </source>
</reference>
<protein>
    <submittedName>
        <fullName evidence="1">Uncharacterized protein</fullName>
    </submittedName>
</protein>
<dbReference type="SUPFAM" id="SSF101898">
    <property type="entry name" value="NHL repeat"/>
    <property type="match status" value="1"/>
</dbReference>
<dbReference type="GO" id="GO:0005783">
    <property type="term" value="C:endoplasmic reticulum"/>
    <property type="evidence" value="ECO:0007669"/>
    <property type="project" value="TreeGrafter"/>
</dbReference>
<dbReference type="PANTHER" id="PTHR31460">
    <property type="match status" value="1"/>
</dbReference>
<accession>A0AA88S1M8</accession>
<evidence type="ECO:0000313" key="2">
    <source>
        <dbReference type="Proteomes" id="UP001187471"/>
    </source>
</evidence>